<dbReference type="PANTHER" id="PTHR47191">
    <property type="entry name" value="OS05G0170800 PROTEIN"/>
    <property type="match status" value="1"/>
</dbReference>
<dbReference type="NCBIfam" id="NF003967">
    <property type="entry name" value="PRK05461.1"/>
    <property type="match status" value="1"/>
</dbReference>
<evidence type="ECO:0000256" key="1">
    <source>
        <dbReference type="ARBA" id="ARBA00017693"/>
    </source>
</evidence>
<sequence length="146" mass="16056">MELQGGAMSRGDRSGENYESVTRGIRVSVTPRFLEDQSDPDEPRYVWAYTVRINNESETPVQLRTRYWRITDSRGQTDIVAGDGVVGEQPVIRPGEGFEYTSGAPLATPSGLMVGAYGMEAAGGETFDVDIPAFSLDSPHEMRQVH</sequence>
<evidence type="ECO:0000313" key="5">
    <source>
        <dbReference type="EMBL" id="MFC6034534.1"/>
    </source>
</evidence>
<dbReference type="Proteomes" id="UP001596116">
    <property type="component" value="Unassembled WGS sequence"/>
</dbReference>
<dbReference type="InterPro" id="IPR050718">
    <property type="entry name" value="ApaG-like"/>
</dbReference>
<dbReference type="SUPFAM" id="SSF110069">
    <property type="entry name" value="ApaG-like"/>
    <property type="match status" value="1"/>
</dbReference>
<dbReference type="Gene3D" id="2.60.40.1470">
    <property type="entry name" value="ApaG domain"/>
    <property type="match status" value="1"/>
</dbReference>
<dbReference type="EMBL" id="JBHPON010000001">
    <property type="protein sequence ID" value="MFC6034534.1"/>
    <property type="molecule type" value="Genomic_DNA"/>
</dbReference>
<evidence type="ECO:0000259" key="4">
    <source>
        <dbReference type="PROSITE" id="PS51087"/>
    </source>
</evidence>
<accession>A0ABW1KSV8</accession>
<dbReference type="PANTHER" id="PTHR47191:SF2">
    <property type="entry name" value="OS05G0170800 PROTEIN"/>
    <property type="match status" value="1"/>
</dbReference>
<feature type="region of interest" description="Disordered" evidence="3">
    <location>
        <begin position="1"/>
        <end position="22"/>
    </location>
</feature>
<feature type="domain" description="ApaG" evidence="4">
    <location>
        <begin position="19"/>
        <end position="143"/>
    </location>
</feature>
<evidence type="ECO:0000256" key="2">
    <source>
        <dbReference type="HAMAP-Rule" id="MF_00791"/>
    </source>
</evidence>
<proteinExistence type="inferred from homology"/>
<name>A0ABW1KSV8_9PROT</name>
<evidence type="ECO:0000313" key="6">
    <source>
        <dbReference type="Proteomes" id="UP001596116"/>
    </source>
</evidence>
<dbReference type="InterPro" id="IPR007474">
    <property type="entry name" value="ApaG_domain"/>
</dbReference>
<dbReference type="RefSeq" id="WP_379880140.1">
    <property type="nucleotide sequence ID" value="NZ_JBHPON010000001.1"/>
</dbReference>
<evidence type="ECO:0000256" key="3">
    <source>
        <dbReference type="SAM" id="MobiDB-lite"/>
    </source>
</evidence>
<dbReference type="PROSITE" id="PS51087">
    <property type="entry name" value="APAG"/>
    <property type="match status" value="1"/>
</dbReference>
<protein>
    <recommendedName>
        <fullName evidence="1 2">Protein ApaG</fullName>
    </recommendedName>
</protein>
<dbReference type="Pfam" id="PF04379">
    <property type="entry name" value="DUF525"/>
    <property type="match status" value="1"/>
</dbReference>
<organism evidence="5 6">
    <name type="scientific">Hyphococcus aureus</name>
    <dbReference type="NCBI Taxonomy" id="2666033"/>
    <lineage>
        <taxon>Bacteria</taxon>
        <taxon>Pseudomonadati</taxon>
        <taxon>Pseudomonadota</taxon>
        <taxon>Alphaproteobacteria</taxon>
        <taxon>Parvularculales</taxon>
        <taxon>Parvularculaceae</taxon>
        <taxon>Hyphococcus</taxon>
    </lineage>
</organism>
<reference evidence="5 6" key="1">
    <citation type="submission" date="2024-09" db="EMBL/GenBank/DDBJ databases">
        <authorList>
            <person name="Zhang Z.-H."/>
        </authorList>
    </citation>
    <scope>NUCLEOTIDE SEQUENCE [LARGE SCALE GENOMIC DNA]</scope>
    <source>
        <strain evidence="5 6">HHTR114</strain>
    </source>
</reference>
<keyword evidence="6" id="KW-1185">Reference proteome</keyword>
<dbReference type="HAMAP" id="MF_00791">
    <property type="entry name" value="ApaG"/>
    <property type="match status" value="1"/>
</dbReference>
<comment type="caution">
    <text evidence="5">The sequence shown here is derived from an EMBL/GenBank/DDBJ whole genome shotgun (WGS) entry which is preliminary data.</text>
</comment>
<dbReference type="InterPro" id="IPR023065">
    <property type="entry name" value="Uncharacterised_ApaG"/>
</dbReference>
<dbReference type="InterPro" id="IPR036767">
    <property type="entry name" value="ApaG_sf"/>
</dbReference>
<gene>
    <name evidence="2 5" type="primary">apaG</name>
    <name evidence="5" type="ORF">ACFMB1_03205</name>
</gene>